<dbReference type="PANTHER" id="PTHR35475">
    <property type="entry name" value="WD REPEAT PROTEIN"/>
    <property type="match status" value="1"/>
</dbReference>
<organism evidence="2 3">
    <name type="scientific">Ceratopteris richardii</name>
    <name type="common">Triangle waterfern</name>
    <dbReference type="NCBI Taxonomy" id="49495"/>
    <lineage>
        <taxon>Eukaryota</taxon>
        <taxon>Viridiplantae</taxon>
        <taxon>Streptophyta</taxon>
        <taxon>Embryophyta</taxon>
        <taxon>Tracheophyta</taxon>
        <taxon>Polypodiopsida</taxon>
        <taxon>Polypodiidae</taxon>
        <taxon>Polypodiales</taxon>
        <taxon>Pteridineae</taxon>
        <taxon>Pteridaceae</taxon>
        <taxon>Parkerioideae</taxon>
        <taxon>Ceratopteris</taxon>
    </lineage>
</organism>
<name>A0A8T2SKY4_CERRI</name>
<dbReference type="PANTHER" id="PTHR35475:SF1">
    <property type="entry name" value="WD REPEAT PROTEIN"/>
    <property type="match status" value="1"/>
</dbReference>
<evidence type="ECO:0000313" key="3">
    <source>
        <dbReference type="Proteomes" id="UP000825935"/>
    </source>
</evidence>
<accession>A0A8T2SKY4</accession>
<keyword evidence="3" id="KW-1185">Reference proteome</keyword>
<evidence type="ECO:0000313" key="2">
    <source>
        <dbReference type="EMBL" id="KAH7352720.1"/>
    </source>
</evidence>
<dbReference type="Proteomes" id="UP000825935">
    <property type="component" value="Chromosome 19"/>
</dbReference>
<evidence type="ECO:0000256" key="1">
    <source>
        <dbReference type="SAM" id="Phobius"/>
    </source>
</evidence>
<dbReference type="EMBL" id="CM035424">
    <property type="protein sequence ID" value="KAH7352720.1"/>
    <property type="molecule type" value="Genomic_DNA"/>
</dbReference>
<keyword evidence="1" id="KW-1133">Transmembrane helix</keyword>
<protein>
    <submittedName>
        <fullName evidence="2">Uncharacterized protein</fullName>
    </submittedName>
</protein>
<comment type="caution">
    <text evidence="2">The sequence shown here is derived from an EMBL/GenBank/DDBJ whole genome shotgun (WGS) entry which is preliminary data.</text>
</comment>
<proteinExistence type="predicted"/>
<keyword evidence="1" id="KW-0472">Membrane</keyword>
<dbReference type="OrthoDB" id="658712at2759"/>
<sequence>MTKPSEVQVELYVRGKGPLHVFKEVLVGWDQNRLDLDRIIRRYKLKALYAFSLSNGRGNRLFPNPRNGLSTIAYSGRPDVLIRLDGEPSDFFWFQLAKVLSGLFLVIGLACLALADSLPGWLSLSRENDRSHIVILLCFITMLYSQLVWKPMWKNRFMSAGYIPGVYKRKSETPSEQNSSESKKDN</sequence>
<feature type="transmembrane region" description="Helical" evidence="1">
    <location>
        <begin position="131"/>
        <end position="149"/>
    </location>
</feature>
<reference evidence="2" key="1">
    <citation type="submission" date="2021-08" db="EMBL/GenBank/DDBJ databases">
        <title>WGS assembly of Ceratopteris richardii.</title>
        <authorList>
            <person name="Marchant D.B."/>
            <person name="Chen G."/>
            <person name="Jenkins J."/>
            <person name="Shu S."/>
            <person name="Leebens-Mack J."/>
            <person name="Grimwood J."/>
            <person name="Schmutz J."/>
            <person name="Soltis P."/>
            <person name="Soltis D."/>
            <person name="Chen Z.-H."/>
        </authorList>
    </citation>
    <scope>NUCLEOTIDE SEQUENCE</scope>
    <source>
        <strain evidence="2">Whitten #5841</strain>
        <tissue evidence="2">Leaf</tissue>
    </source>
</reference>
<dbReference type="AlphaFoldDB" id="A0A8T2SKY4"/>
<gene>
    <name evidence="2" type="ORF">KP509_19G060200</name>
</gene>
<keyword evidence="1" id="KW-0812">Transmembrane</keyword>
<feature type="transmembrane region" description="Helical" evidence="1">
    <location>
        <begin position="91"/>
        <end position="115"/>
    </location>
</feature>